<dbReference type="SUPFAM" id="SSF55781">
    <property type="entry name" value="GAF domain-like"/>
    <property type="match status" value="1"/>
</dbReference>
<dbReference type="InterPro" id="IPR003661">
    <property type="entry name" value="HisK_dim/P_dom"/>
</dbReference>
<evidence type="ECO:0000259" key="14">
    <source>
        <dbReference type="PROSITE" id="PS50113"/>
    </source>
</evidence>
<dbReference type="SUPFAM" id="SSF55874">
    <property type="entry name" value="ATPase domain of HSP90 chaperone/DNA topoisomerase II/histidine kinase"/>
    <property type="match status" value="1"/>
</dbReference>
<dbReference type="InterPro" id="IPR036097">
    <property type="entry name" value="HisK_dim/P_sf"/>
</dbReference>
<evidence type="ECO:0000256" key="2">
    <source>
        <dbReference type="ARBA" id="ARBA00012438"/>
    </source>
</evidence>
<feature type="domain" description="Response regulatory" evidence="12">
    <location>
        <begin position="1024"/>
        <end position="1140"/>
    </location>
</feature>
<dbReference type="EMBL" id="QVQT01000003">
    <property type="protein sequence ID" value="RFU17020.1"/>
    <property type="molecule type" value="Genomic_DNA"/>
</dbReference>
<evidence type="ECO:0000259" key="11">
    <source>
        <dbReference type="PROSITE" id="PS50109"/>
    </source>
</evidence>
<keyword evidence="3 8" id="KW-0597">Phosphoprotein</keyword>
<dbReference type="OrthoDB" id="9812260at2"/>
<evidence type="ECO:0000256" key="3">
    <source>
        <dbReference type="ARBA" id="ARBA00022553"/>
    </source>
</evidence>
<dbReference type="EC" id="2.7.13.3" evidence="2"/>
<dbReference type="Pfam" id="PF08448">
    <property type="entry name" value="PAS_4"/>
    <property type="match status" value="2"/>
</dbReference>
<keyword evidence="6" id="KW-0902">Two-component regulatory system</keyword>
<dbReference type="SMART" id="SM00448">
    <property type="entry name" value="REC"/>
    <property type="match status" value="2"/>
</dbReference>
<comment type="caution">
    <text evidence="15">The sequence shown here is derived from an EMBL/GenBank/DDBJ whole genome shotgun (WGS) entry which is preliminary data.</text>
</comment>
<dbReference type="InterPro" id="IPR011006">
    <property type="entry name" value="CheY-like_superfamily"/>
</dbReference>
<dbReference type="InterPro" id="IPR035965">
    <property type="entry name" value="PAS-like_dom_sf"/>
</dbReference>
<evidence type="ECO:0000256" key="7">
    <source>
        <dbReference type="ARBA" id="ARBA00023136"/>
    </source>
</evidence>
<feature type="domain" description="PAC" evidence="14">
    <location>
        <begin position="181"/>
        <end position="233"/>
    </location>
</feature>
<feature type="domain" description="PAS" evidence="13">
    <location>
        <begin position="80"/>
        <end position="144"/>
    </location>
</feature>
<dbReference type="InterPro" id="IPR029016">
    <property type="entry name" value="GAF-like_dom_sf"/>
</dbReference>
<keyword evidence="4" id="KW-0808">Transferase</keyword>
<reference evidence="15 16" key="1">
    <citation type="submission" date="2018-08" db="EMBL/GenBank/DDBJ databases">
        <title>Acidipila sp. 4G-K13, an acidobacterium isolated from forest soil.</title>
        <authorList>
            <person name="Gao Z.-H."/>
            <person name="Qiu L.-H."/>
        </authorList>
    </citation>
    <scope>NUCLEOTIDE SEQUENCE [LARGE SCALE GENOMIC DNA]</scope>
    <source>
        <strain evidence="15 16">4G-K13</strain>
    </source>
</reference>
<dbReference type="AlphaFoldDB" id="A0A372IPX6"/>
<dbReference type="Pfam" id="PF02518">
    <property type="entry name" value="HATPase_c"/>
    <property type="match status" value="1"/>
</dbReference>
<dbReference type="SUPFAM" id="SSF55785">
    <property type="entry name" value="PYP-like sensor domain (PAS domain)"/>
    <property type="match status" value="3"/>
</dbReference>
<keyword evidence="9" id="KW-1133">Transmembrane helix</keyword>
<dbReference type="InterPro" id="IPR001610">
    <property type="entry name" value="PAC"/>
</dbReference>
<dbReference type="Gene3D" id="3.30.450.20">
    <property type="entry name" value="PAS domain"/>
    <property type="match status" value="3"/>
</dbReference>
<dbReference type="PROSITE" id="PS50112">
    <property type="entry name" value="PAS"/>
    <property type="match status" value="3"/>
</dbReference>
<evidence type="ECO:0000313" key="16">
    <source>
        <dbReference type="Proteomes" id="UP000264702"/>
    </source>
</evidence>
<dbReference type="InterPro" id="IPR000700">
    <property type="entry name" value="PAS-assoc_C"/>
</dbReference>
<keyword evidence="5" id="KW-0418">Kinase</keyword>
<dbReference type="InterPro" id="IPR004358">
    <property type="entry name" value="Sig_transdc_His_kin-like_C"/>
</dbReference>
<keyword evidence="10" id="KW-0732">Signal</keyword>
<dbReference type="InterPro" id="IPR013656">
    <property type="entry name" value="PAS_4"/>
</dbReference>
<evidence type="ECO:0000259" key="13">
    <source>
        <dbReference type="PROSITE" id="PS50112"/>
    </source>
</evidence>
<organism evidence="15 16">
    <name type="scientific">Paracidobacterium acidisoli</name>
    <dbReference type="NCBI Taxonomy" id="2303751"/>
    <lineage>
        <taxon>Bacteria</taxon>
        <taxon>Pseudomonadati</taxon>
        <taxon>Acidobacteriota</taxon>
        <taxon>Terriglobia</taxon>
        <taxon>Terriglobales</taxon>
        <taxon>Acidobacteriaceae</taxon>
        <taxon>Paracidobacterium</taxon>
    </lineage>
</organism>
<dbReference type="CDD" id="cd00156">
    <property type="entry name" value="REC"/>
    <property type="match status" value="1"/>
</dbReference>
<feature type="domain" description="Histidine kinase" evidence="11">
    <location>
        <begin position="659"/>
        <end position="876"/>
    </location>
</feature>
<dbReference type="FunFam" id="3.30.565.10:FF:000006">
    <property type="entry name" value="Sensor histidine kinase WalK"/>
    <property type="match status" value="1"/>
</dbReference>
<dbReference type="InterPro" id="IPR003018">
    <property type="entry name" value="GAF"/>
</dbReference>
<name>A0A372IPX6_9BACT</name>
<dbReference type="CDD" id="cd00130">
    <property type="entry name" value="PAS"/>
    <property type="match status" value="3"/>
</dbReference>
<sequence length="1158" mass="128119">MNYLRNARLLTAVFAAALLLTAGGAWALAHFARSAERSTPWIFEVAVCWALAQILLILLCIVSFRTTRYQAQAERLLMPTAQLQRSILDSAGPMIIAADLYGRIVVFNPSAERMLHYRAEDVLGLLDPAQLFPPGEMNRVGEQLLTVPGRVKMPVPAADNTPAILRNYVQYVSGFPASRVRGFEMQFRRRDGSTFPAMVYLAAVRTPEGVVTGLVMIAIDISATRRAEHALRESEERYRDLFESSSEMIATLSPRGRYLYVNPAWQELFGMDASQFETLISFESAFPPEVQIEAAALFRRALYGARIERAPLRLQNADGGIVEVEASLSCRRTDDAPVSVRCTFRDVTAQNRRERRLAMQLEVSQVIGESTSTEEGLQRVLESLCCSLSFDFAAFWVVDEGQHVIRFHSSWAVPGRSSADFRRETEGAVFTRGQELPGSAWAQGKSRWVPDVREDLTFTRRRTARLNGFITGWAVPVRVGNRVTAIVEFFSRQREREDADTMATVETVCASIGQFMARSAQEALIRDLNSQKELILNSVADGIFSIGHDGRIDFVNPAASHMLEASTAELTGRLAHSVLHGVFGVESCGEQCQSRRALLQHESASGQDSYYRSDGKSFPVEFSLTPVRENEAVVGSVLSFRDISQRDALDRMKDEFISTVSHELRTPLTSIRGALGLLSSGMLGEVAPKAANLMRIAVSNSDRLVRLINDILDLERLQSGRAPLAFRQFALDEMAQQAIDAIQPMADTAQVKVELQAVPAPVEADPDRLLQVLTNLLSNAVKFSGAGSSVRVVVRTGNGGVTLGVIDEGRGIPADKLESIFDRFQQVDASDSRQKGGTGLGLAICRTIMEQHGGRIWAEQNPERGATFYVFLPERSRLDARPLPGDDAGSVTAADERAEMETAILLCEDDVEACAVLSASLQRHGYRVMEAEYGEPAAEMARESLPGAILIDPARAGARAWDTLRMLKSEEATAKIPVIVLSLLSREGAQNGTAEAAWVQKPADEERLLGELSRVLCCRDERARVLVVEDDPDLARVVIATFERDGILVDHAPTRRSAIELCERQRPDLILLDLALPDGDGFHVVDWLRQREEMRSLPLVVYSAREVSAQEQQQLRLGPTEFLTKARVQPQEVEALVLTMLRSRQNQKQMRDEVLPNS</sequence>
<keyword evidence="16" id="KW-1185">Reference proteome</keyword>
<dbReference type="PANTHER" id="PTHR43547:SF2">
    <property type="entry name" value="HYBRID SIGNAL TRANSDUCTION HISTIDINE KINASE C"/>
    <property type="match status" value="1"/>
</dbReference>
<dbReference type="Gene3D" id="3.30.565.10">
    <property type="entry name" value="Histidine kinase-like ATPase, C-terminal domain"/>
    <property type="match status" value="1"/>
</dbReference>
<comment type="catalytic activity">
    <reaction evidence="1">
        <text>ATP + protein L-histidine = ADP + protein N-phospho-L-histidine.</text>
        <dbReference type="EC" id="2.7.13.3"/>
    </reaction>
</comment>
<dbReference type="InterPro" id="IPR005467">
    <property type="entry name" value="His_kinase_dom"/>
</dbReference>
<dbReference type="PROSITE" id="PS50109">
    <property type="entry name" value="HIS_KIN"/>
    <property type="match status" value="1"/>
</dbReference>
<dbReference type="PRINTS" id="PR00344">
    <property type="entry name" value="BCTRLSENSOR"/>
</dbReference>
<dbReference type="PROSITE" id="PS50110">
    <property type="entry name" value="RESPONSE_REGULATORY"/>
    <property type="match status" value="2"/>
</dbReference>
<feature type="modified residue" description="4-aspartylphosphate" evidence="8">
    <location>
        <position position="952"/>
    </location>
</feature>
<dbReference type="GO" id="GO:0000155">
    <property type="term" value="F:phosphorelay sensor kinase activity"/>
    <property type="evidence" value="ECO:0007669"/>
    <property type="project" value="InterPro"/>
</dbReference>
<evidence type="ECO:0000256" key="4">
    <source>
        <dbReference type="ARBA" id="ARBA00022679"/>
    </source>
</evidence>
<dbReference type="Pfam" id="PF13185">
    <property type="entry name" value="GAF_2"/>
    <property type="match status" value="1"/>
</dbReference>
<dbReference type="Gene3D" id="3.30.450.40">
    <property type="match status" value="1"/>
</dbReference>
<dbReference type="InterPro" id="IPR003594">
    <property type="entry name" value="HATPase_dom"/>
</dbReference>
<dbReference type="SMART" id="SM00086">
    <property type="entry name" value="PAC"/>
    <property type="match status" value="3"/>
</dbReference>
<evidence type="ECO:0000313" key="15">
    <source>
        <dbReference type="EMBL" id="RFU17020.1"/>
    </source>
</evidence>
<dbReference type="InterPro" id="IPR000014">
    <property type="entry name" value="PAS"/>
</dbReference>
<evidence type="ECO:0000256" key="8">
    <source>
        <dbReference type="PROSITE-ProRule" id="PRU00169"/>
    </source>
</evidence>
<dbReference type="Pfam" id="PF00512">
    <property type="entry name" value="HisKA"/>
    <property type="match status" value="1"/>
</dbReference>
<dbReference type="Pfam" id="PF00072">
    <property type="entry name" value="Response_reg"/>
    <property type="match status" value="1"/>
</dbReference>
<keyword evidence="7 9" id="KW-0472">Membrane</keyword>
<dbReference type="Pfam" id="PF13426">
    <property type="entry name" value="PAS_9"/>
    <property type="match status" value="1"/>
</dbReference>
<feature type="domain" description="PAS" evidence="13">
    <location>
        <begin position="535"/>
        <end position="573"/>
    </location>
</feature>
<feature type="domain" description="PAS" evidence="13">
    <location>
        <begin position="234"/>
        <end position="305"/>
    </location>
</feature>
<feature type="domain" description="Response regulatory" evidence="12">
    <location>
        <begin position="903"/>
        <end position="1016"/>
    </location>
</feature>
<evidence type="ECO:0000256" key="5">
    <source>
        <dbReference type="ARBA" id="ARBA00022777"/>
    </source>
</evidence>
<keyword evidence="9" id="KW-0812">Transmembrane</keyword>
<dbReference type="Gene3D" id="1.10.287.130">
    <property type="match status" value="1"/>
</dbReference>
<gene>
    <name evidence="15" type="ORF">D0Y96_09940</name>
</gene>
<evidence type="ECO:0000256" key="9">
    <source>
        <dbReference type="SAM" id="Phobius"/>
    </source>
</evidence>
<dbReference type="Gene3D" id="3.40.50.2300">
    <property type="match status" value="2"/>
</dbReference>
<dbReference type="PROSITE" id="PS50113">
    <property type="entry name" value="PAC"/>
    <property type="match status" value="1"/>
</dbReference>
<dbReference type="FunFam" id="1.10.287.130:FF:000001">
    <property type="entry name" value="Two-component sensor histidine kinase"/>
    <property type="match status" value="1"/>
</dbReference>
<dbReference type="InterPro" id="IPR036890">
    <property type="entry name" value="HATPase_C_sf"/>
</dbReference>
<dbReference type="RefSeq" id="WP_147324999.1">
    <property type="nucleotide sequence ID" value="NZ_QVQT02000003.1"/>
</dbReference>
<feature type="transmembrane region" description="Helical" evidence="9">
    <location>
        <begin position="41"/>
        <end position="62"/>
    </location>
</feature>
<dbReference type="Proteomes" id="UP000264702">
    <property type="component" value="Unassembled WGS sequence"/>
</dbReference>
<dbReference type="SMART" id="SM00387">
    <property type="entry name" value="HATPase_c"/>
    <property type="match status" value="1"/>
</dbReference>
<feature type="chain" id="PRO_5016986779" description="histidine kinase" evidence="10">
    <location>
        <begin position="28"/>
        <end position="1158"/>
    </location>
</feature>
<evidence type="ECO:0000256" key="6">
    <source>
        <dbReference type="ARBA" id="ARBA00023012"/>
    </source>
</evidence>
<evidence type="ECO:0000259" key="12">
    <source>
        <dbReference type="PROSITE" id="PS50110"/>
    </source>
</evidence>
<proteinExistence type="predicted"/>
<dbReference type="SMART" id="SM00065">
    <property type="entry name" value="GAF"/>
    <property type="match status" value="1"/>
</dbReference>
<feature type="signal peptide" evidence="10">
    <location>
        <begin position="1"/>
        <end position="27"/>
    </location>
</feature>
<dbReference type="NCBIfam" id="TIGR00229">
    <property type="entry name" value="sensory_box"/>
    <property type="match status" value="4"/>
</dbReference>
<evidence type="ECO:0000256" key="1">
    <source>
        <dbReference type="ARBA" id="ARBA00000085"/>
    </source>
</evidence>
<feature type="transmembrane region" description="Helical" evidence="9">
    <location>
        <begin position="197"/>
        <end position="219"/>
    </location>
</feature>
<dbReference type="SMART" id="SM00091">
    <property type="entry name" value="PAS"/>
    <property type="match status" value="3"/>
</dbReference>
<dbReference type="SUPFAM" id="SSF52172">
    <property type="entry name" value="CheY-like"/>
    <property type="match status" value="2"/>
</dbReference>
<dbReference type="CDD" id="cd00075">
    <property type="entry name" value="HATPase"/>
    <property type="match status" value="1"/>
</dbReference>
<feature type="modified residue" description="4-aspartylphosphate" evidence="8">
    <location>
        <position position="1073"/>
    </location>
</feature>
<accession>A0A372IPX6</accession>
<protein>
    <recommendedName>
        <fullName evidence="2">histidine kinase</fullName>
        <ecNumber evidence="2">2.7.13.3</ecNumber>
    </recommendedName>
</protein>
<evidence type="ECO:0000256" key="10">
    <source>
        <dbReference type="SAM" id="SignalP"/>
    </source>
</evidence>
<dbReference type="SUPFAM" id="SSF47384">
    <property type="entry name" value="Homodimeric domain of signal transducing histidine kinase"/>
    <property type="match status" value="1"/>
</dbReference>
<dbReference type="InterPro" id="IPR001789">
    <property type="entry name" value="Sig_transdc_resp-reg_receiver"/>
</dbReference>
<dbReference type="SMART" id="SM00388">
    <property type="entry name" value="HisKA"/>
    <property type="match status" value="1"/>
</dbReference>
<dbReference type="CDD" id="cd00082">
    <property type="entry name" value="HisKA"/>
    <property type="match status" value="1"/>
</dbReference>
<dbReference type="PANTHER" id="PTHR43547">
    <property type="entry name" value="TWO-COMPONENT HISTIDINE KINASE"/>
    <property type="match status" value="1"/>
</dbReference>